<gene>
    <name evidence="4" type="ORF">NNL22_00950</name>
</gene>
<protein>
    <submittedName>
        <fullName evidence="4">NAD(P)/FAD-dependent oxidoreductase</fullName>
    </submittedName>
</protein>
<dbReference type="SUPFAM" id="SSF51905">
    <property type="entry name" value="FAD/NAD(P)-binding domain"/>
    <property type="match status" value="2"/>
</dbReference>
<dbReference type="GO" id="GO:0050661">
    <property type="term" value="F:NADP binding"/>
    <property type="evidence" value="ECO:0007669"/>
    <property type="project" value="InterPro"/>
</dbReference>
<keyword evidence="2" id="KW-0274">FAD</keyword>
<reference evidence="4" key="1">
    <citation type="submission" date="2022-07" db="EMBL/GenBank/DDBJ databases">
        <title>Alkalimarinus sp. nov., isolated from gut of a Alitta virens.</title>
        <authorList>
            <person name="Yang A.I."/>
            <person name="Shin N.-R."/>
        </authorList>
    </citation>
    <scope>NUCLEOTIDE SEQUENCE</scope>
    <source>
        <strain evidence="4">FA028</strain>
    </source>
</reference>
<dbReference type="KEGG" id="asem:NNL22_00950"/>
<dbReference type="GO" id="GO:0050660">
    <property type="term" value="F:flavin adenine dinucleotide binding"/>
    <property type="evidence" value="ECO:0007669"/>
    <property type="project" value="InterPro"/>
</dbReference>
<sequence length="518" mass="58555">MTKQTTTHHKVAIIGTGFSGLGMAIQLKQSGEEDFIVFEKEAGVGGTWRVNHYPGCACDVPSHLYSFSFAQNPNWTRMFAPQKEIKAYLEYCADTYDIMPHIKLKTALSSARWDNKNNRWTLQDNQGVEYTADVLIAGAGGLSIPSYPSVEGLNKFKGKTFHSQDWDHDYDLKGKRVAVIGTGASAIQFVPHVQQQARSLSLYQRTPPWILPKPDRAISKIEQKLFKRIPKAQQVFRDGLYWLYESRAVGFSFDPRLMSLAKYWALKHIRSQISDPELRKKVTPDYTVGCKRILMSDDYYQALDQDNTEVITTGIKKVTANSIVRDDGKEQKIDAIIFGTGFKASDPIPRGFLFGRNGQDINDAWPQGPEAYKGTTVAGFPNLFILMGPNTGLGHNSMVYMIESQIAYVKSALKFMGTQKIPFVDVSADKQREFNDKIQNKLTDTVWSSGGCQSWYIHPESGRNVTLWPGFTWQFRLQTRHFDASAYYTNPLYNQYSSKRLTPSKKSRSTMQSTEATA</sequence>
<name>A0A9E8HKV4_9ALTE</name>
<dbReference type="EMBL" id="CP101527">
    <property type="protein sequence ID" value="UZW75207.1"/>
    <property type="molecule type" value="Genomic_DNA"/>
</dbReference>
<dbReference type="Pfam" id="PF00743">
    <property type="entry name" value="FMO-like"/>
    <property type="match status" value="1"/>
</dbReference>
<dbReference type="PANTHER" id="PTHR42877">
    <property type="entry name" value="L-ORNITHINE N(5)-MONOOXYGENASE-RELATED"/>
    <property type="match status" value="1"/>
</dbReference>
<dbReference type="InterPro" id="IPR020946">
    <property type="entry name" value="Flavin_mOase-like"/>
</dbReference>
<keyword evidence="3" id="KW-0560">Oxidoreductase</keyword>
<keyword evidence="1" id="KW-0285">Flavoprotein</keyword>
<dbReference type="InterPro" id="IPR036188">
    <property type="entry name" value="FAD/NAD-bd_sf"/>
</dbReference>
<evidence type="ECO:0000256" key="2">
    <source>
        <dbReference type="ARBA" id="ARBA00022827"/>
    </source>
</evidence>
<dbReference type="GO" id="GO:0004499">
    <property type="term" value="F:N,N-dimethylaniline monooxygenase activity"/>
    <property type="evidence" value="ECO:0007669"/>
    <property type="project" value="InterPro"/>
</dbReference>
<organism evidence="4 5">
    <name type="scientific">Alkalimarinus sediminis</name>
    <dbReference type="NCBI Taxonomy" id="1632866"/>
    <lineage>
        <taxon>Bacteria</taxon>
        <taxon>Pseudomonadati</taxon>
        <taxon>Pseudomonadota</taxon>
        <taxon>Gammaproteobacteria</taxon>
        <taxon>Alteromonadales</taxon>
        <taxon>Alteromonadaceae</taxon>
        <taxon>Alkalimarinus</taxon>
    </lineage>
</organism>
<dbReference type="Gene3D" id="3.50.50.60">
    <property type="entry name" value="FAD/NAD(P)-binding domain"/>
    <property type="match status" value="2"/>
</dbReference>
<evidence type="ECO:0000256" key="3">
    <source>
        <dbReference type="ARBA" id="ARBA00023002"/>
    </source>
</evidence>
<evidence type="ECO:0000313" key="5">
    <source>
        <dbReference type="Proteomes" id="UP001164472"/>
    </source>
</evidence>
<dbReference type="AlphaFoldDB" id="A0A9E8HKV4"/>
<accession>A0A9E8HKV4</accession>
<keyword evidence="5" id="KW-1185">Reference proteome</keyword>
<dbReference type="Proteomes" id="UP001164472">
    <property type="component" value="Chromosome"/>
</dbReference>
<dbReference type="PANTHER" id="PTHR42877:SF4">
    <property type="entry name" value="FAD_NAD(P)-BINDING DOMAIN-CONTAINING PROTEIN-RELATED"/>
    <property type="match status" value="1"/>
</dbReference>
<evidence type="ECO:0000256" key="1">
    <source>
        <dbReference type="ARBA" id="ARBA00022630"/>
    </source>
</evidence>
<proteinExistence type="predicted"/>
<dbReference type="InterPro" id="IPR051209">
    <property type="entry name" value="FAD-bind_Monooxygenase_sf"/>
</dbReference>
<dbReference type="RefSeq" id="WP_251810988.1">
    <property type="nucleotide sequence ID" value="NZ_CP101527.1"/>
</dbReference>
<evidence type="ECO:0000313" key="4">
    <source>
        <dbReference type="EMBL" id="UZW75207.1"/>
    </source>
</evidence>